<reference evidence="9 10" key="1">
    <citation type="journal article" date="2007" name="Nature">
        <title>Evolution of genes and genomes on the Drosophila phylogeny.</title>
        <authorList>
            <consortium name="Drosophila 12 Genomes Consortium"/>
            <person name="Clark A.G."/>
            <person name="Eisen M.B."/>
            <person name="Smith D.R."/>
            <person name="Bergman C.M."/>
            <person name="Oliver B."/>
            <person name="Markow T.A."/>
            <person name="Kaufman T.C."/>
            <person name="Kellis M."/>
            <person name="Gelbart W."/>
            <person name="Iyer V.N."/>
            <person name="Pollard D.A."/>
            <person name="Sackton T.B."/>
            <person name="Larracuente A.M."/>
            <person name="Singh N.D."/>
            <person name="Abad J.P."/>
            <person name="Abt D.N."/>
            <person name="Adryan B."/>
            <person name="Aguade M."/>
            <person name="Akashi H."/>
            <person name="Anderson W.W."/>
            <person name="Aquadro C.F."/>
            <person name="Ardell D.H."/>
            <person name="Arguello R."/>
            <person name="Artieri C.G."/>
            <person name="Barbash D.A."/>
            <person name="Barker D."/>
            <person name="Barsanti P."/>
            <person name="Batterham P."/>
            <person name="Batzoglou S."/>
            <person name="Begun D."/>
            <person name="Bhutkar A."/>
            <person name="Blanco E."/>
            <person name="Bosak S.A."/>
            <person name="Bradley R.K."/>
            <person name="Brand A.D."/>
            <person name="Brent M.R."/>
            <person name="Brooks A.N."/>
            <person name="Brown R.H."/>
            <person name="Butlin R.K."/>
            <person name="Caggese C."/>
            <person name="Calvi B.R."/>
            <person name="Bernardo de Carvalho A."/>
            <person name="Caspi A."/>
            <person name="Castrezana S."/>
            <person name="Celniker S.E."/>
            <person name="Chang J.L."/>
            <person name="Chapple C."/>
            <person name="Chatterji S."/>
            <person name="Chinwalla A."/>
            <person name="Civetta A."/>
            <person name="Clifton S.W."/>
            <person name="Comeron J.M."/>
            <person name="Costello J.C."/>
            <person name="Coyne J.A."/>
            <person name="Daub J."/>
            <person name="David R.G."/>
            <person name="Delcher A.L."/>
            <person name="Delehaunty K."/>
            <person name="Do C.B."/>
            <person name="Ebling H."/>
            <person name="Edwards K."/>
            <person name="Eickbush T."/>
            <person name="Evans J.D."/>
            <person name="Filipski A."/>
            <person name="Findeiss S."/>
            <person name="Freyhult E."/>
            <person name="Fulton L."/>
            <person name="Fulton R."/>
            <person name="Garcia A.C."/>
            <person name="Gardiner A."/>
            <person name="Garfield D.A."/>
            <person name="Garvin B.E."/>
            <person name="Gibson G."/>
            <person name="Gilbert D."/>
            <person name="Gnerre S."/>
            <person name="Godfrey J."/>
            <person name="Good R."/>
            <person name="Gotea V."/>
            <person name="Gravely B."/>
            <person name="Greenberg A.J."/>
            <person name="Griffiths-Jones S."/>
            <person name="Gross S."/>
            <person name="Guigo R."/>
            <person name="Gustafson E.A."/>
            <person name="Haerty W."/>
            <person name="Hahn M.W."/>
            <person name="Halligan D.L."/>
            <person name="Halpern A.L."/>
            <person name="Halter G.M."/>
            <person name="Han M.V."/>
            <person name="Heger A."/>
            <person name="Hillier L."/>
            <person name="Hinrichs A.S."/>
            <person name="Holmes I."/>
            <person name="Hoskins R.A."/>
            <person name="Hubisz M.J."/>
            <person name="Hultmark D."/>
            <person name="Huntley M.A."/>
            <person name="Jaffe D.B."/>
            <person name="Jagadeeshan S."/>
            <person name="Jeck W.R."/>
            <person name="Johnson J."/>
            <person name="Jones C.D."/>
            <person name="Jordan W.C."/>
            <person name="Karpen G.H."/>
            <person name="Kataoka E."/>
            <person name="Keightley P.D."/>
            <person name="Kheradpour P."/>
            <person name="Kirkness E.F."/>
            <person name="Koerich L.B."/>
            <person name="Kristiansen K."/>
            <person name="Kudrna D."/>
            <person name="Kulathinal R.J."/>
            <person name="Kumar S."/>
            <person name="Kwok R."/>
            <person name="Lander E."/>
            <person name="Langley C.H."/>
            <person name="Lapoint R."/>
            <person name="Lazzaro B.P."/>
            <person name="Lee S.J."/>
            <person name="Levesque L."/>
            <person name="Li R."/>
            <person name="Lin C.F."/>
            <person name="Lin M.F."/>
            <person name="Lindblad-Toh K."/>
            <person name="Llopart A."/>
            <person name="Long M."/>
            <person name="Low L."/>
            <person name="Lozovsky E."/>
            <person name="Lu J."/>
            <person name="Luo M."/>
            <person name="Machado C.A."/>
            <person name="Makalowski W."/>
            <person name="Marzo M."/>
            <person name="Matsuda M."/>
            <person name="Matzkin L."/>
            <person name="McAllister B."/>
            <person name="McBride C.S."/>
            <person name="McKernan B."/>
            <person name="McKernan K."/>
            <person name="Mendez-Lago M."/>
            <person name="Minx P."/>
            <person name="Mollenhauer M.U."/>
            <person name="Montooth K."/>
            <person name="Mount S.M."/>
            <person name="Mu X."/>
            <person name="Myers E."/>
            <person name="Negre B."/>
            <person name="Newfeld S."/>
            <person name="Nielsen R."/>
            <person name="Noor M.A."/>
            <person name="O'Grady P."/>
            <person name="Pachter L."/>
            <person name="Papaceit M."/>
            <person name="Parisi M.J."/>
            <person name="Parisi M."/>
            <person name="Parts L."/>
            <person name="Pedersen J.S."/>
            <person name="Pesole G."/>
            <person name="Phillippy A.M."/>
            <person name="Ponting C.P."/>
            <person name="Pop M."/>
            <person name="Porcelli D."/>
            <person name="Powell J.R."/>
            <person name="Prohaska S."/>
            <person name="Pruitt K."/>
            <person name="Puig M."/>
            <person name="Quesneville H."/>
            <person name="Ram K.R."/>
            <person name="Rand D."/>
            <person name="Rasmussen M.D."/>
            <person name="Reed L.K."/>
            <person name="Reenan R."/>
            <person name="Reily A."/>
            <person name="Remington K.A."/>
            <person name="Rieger T.T."/>
            <person name="Ritchie M.G."/>
            <person name="Robin C."/>
            <person name="Rogers Y.H."/>
            <person name="Rohde C."/>
            <person name="Rozas J."/>
            <person name="Rubenfield M.J."/>
            <person name="Ruiz A."/>
            <person name="Russo S."/>
            <person name="Salzberg S.L."/>
            <person name="Sanchez-Gracia A."/>
            <person name="Saranga D.J."/>
            <person name="Sato H."/>
            <person name="Schaeffer S.W."/>
            <person name="Schatz M.C."/>
            <person name="Schlenke T."/>
            <person name="Schwartz R."/>
            <person name="Segarra C."/>
            <person name="Singh R.S."/>
            <person name="Sirot L."/>
            <person name="Sirota M."/>
            <person name="Sisneros N.B."/>
            <person name="Smith C.D."/>
            <person name="Smith T.F."/>
            <person name="Spieth J."/>
            <person name="Stage D.E."/>
            <person name="Stark A."/>
            <person name="Stephan W."/>
            <person name="Strausberg R.L."/>
            <person name="Strempel S."/>
            <person name="Sturgill D."/>
            <person name="Sutton G."/>
            <person name="Sutton G.G."/>
            <person name="Tao W."/>
            <person name="Teichmann S."/>
            <person name="Tobari Y.N."/>
            <person name="Tomimura Y."/>
            <person name="Tsolas J.M."/>
            <person name="Valente V.L."/>
            <person name="Venter E."/>
            <person name="Venter J.C."/>
            <person name="Vicario S."/>
            <person name="Vieira F.G."/>
            <person name="Vilella A.J."/>
            <person name="Villasante A."/>
            <person name="Walenz B."/>
            <person name="Wang J."/>
            <person name="Wasserman M."/>
            <person name="Watts T."/>
            <person name="Wilson D."/>
            <person name="Wilson R.K."/>
            <person name="Wing R.A."/>
            <person name="Wolfner M.F."/>
            <person name="Wong A."/>
            <person name="Wong G.K."/>
            <person name="Wu C.I."/>
            <person name="Wu G."/>
            <person name="Yamamoto D."/>
            <person name="Yang H.P."/>
            <person name="Yang S.P."/>
            <person name="Yorke J.A."/>
            <person name="Yoshida K."/>
            <person name="Zdobnov E."/>
            <person name="Zhang P."/>
            <person name="Zhang Y."/>
            <person name="Zimin A.V."/>
            <person name="Baldwin J."/>
            <person name="Abdouelleil A."/>
            <person name="Abdulkadir J."/>
            <person name="Abebe A."/>
            <person name="Abera B."/>
            <person name="Abreu J."/>
            <person name="Acer S.C."/>
            <person name="Aftuck L."/>
            <person name="Alexander A."/>
            <person name="An P."/>
            <person name="Anderson E."/>
            <person name="Anderson S."/>
            <person name="Arachi H."/>
            <person name="Azer M."/>
            <person name="Bachantsang P."/>
            <person name="Barry A."/>
            <person name="Bayul T."/>
            <person name="Berlin A."/>
            <person name="Bessette D."/>
            <person name="Bloom T."/>
            <person name="Blye J."/>
            <person name="Boguslavskiy L."/>
            <person name="Bonnet C."/>
            <person name="Boukhgalter B."/>
            <person name="Bourzgui I."/>
            <person name="Brown A."/>
            <person name="Cahill P."/>
            <person name="Channer S."/>
            <person name="Cheshatsang Y."/>
            <person name="Chuda L."/>
            <person name="Citroen M."/>
            <person name="Collymore A."/>
            <person name="Cooke P."/>
            <person name="Costello M."/>
            <person name="D'Aco K."/>
            <person name="Daza R."/>
            <person name="De Haan G."/>
            <person name="DeGray S."/>
            <person name="DeMaso C."/>
            <person name="Dhargay N."/>
            <person name="Dooley K."/>
            <person name="Dooley E."/>
            <person name="Doricent M."/>
            <person name="Dorje P."/>
            <person name="Dorjee K."/>
            <person name="Dupes A."/>
            <person name="Elong R."/>
            <person name="Falk J."/>
            <person name="Farina A."/>
            <person name="Faro S."/>
            <person name="Ferguson D."/>
            <person name="Fisher S."/>
            <person name="Foley C.D."/>
            <person name="Franke A."/>
            <person name="Friedrich D."/>
            <person name="Gadbois L."/>
            <person name="Gearin G."/>
            <person name="Gearin C.R."/>
            <person name="Giannoukos G."/>
            <person name="Goode T."/>
            <person name="Graham J."/>
            <person name="Grandbois E."/>
            <person name="Grewal S."/>
            <person name="Gyaltsen K."/>
            <person name="Hafez N."/>
            <person name="Hagos B."/>
            <person name="Hall J."/>
            <person name="Henson C."/>
            <person name="Hollinger A."/>
            <person name="Honan T."/>
            <person name="Huard M.D."/>
            <person name="Hughes L."/>
            <person name="Hurhula B."/>
            <person name="Husby M.E."/>
            <person name="Kamat A."/>
            <person name="Kanga B."/>
            <person name="Kashin S."/>
            <person name="Khazanovich D."/>
            <person name="Kisner P."/>
            <person name="Lance K."/>
            <person name="Lara M."/>
            <person name="Lee W."/>
            <person name="Lennon N."/>
            <person name="Letendre F."/>
            <person name="LeVine R."/>
            <person name="Lipovsky A."/>
            <person name="Liu X."/>
            <person name="Liu J."/>
            <person name="Liu S."/>
            <person name="Lokyitsang T."/>
            <person name="Lokyitsang Y."/>
            <person name="Lubonja R."/>
            <person name="Lui A."/>
            <person name="MacDonald P."/>
            <person name="Magnisalis V."/>
            <person name="Maru K."/>
            <person name="Matthews C."/>
            <person name="McCusker W."/>
            <person name="McDonough S."/>
            <person name="Mehta T."/>
            <person name="Meldrim J."/>
            <person name="Meneus L."/>
            <person name="Mihai O."/>
            <person name="Mihalev A."/>
            <person name="Mihova T."/>
            <person name="Mittelman R."/>
            <person name="Mlenga V."/>
            <person name="Montmayeur A."/>
            <person name="Mulrain L."/>
            <person name="Navidi A."/>
            <person name="Naylor J."/>
            <person name="Negash T."/>
            <person name="Nguyen T."/>
            <person name="Nguyen N."/>
            <person name="Nicol R."/>
            <person name="Norbu C."/>
            <person name="Norbu N."/>
            <person name="Novod N."/>
            <person name="O'Neill B."/>
            <person name="Osman S."/>
            <person name="Markiewicz E."/>
            <person name="Oyono O.L."/>
            <person name="Patti C."/>
            <person name="Phunkhang P."/>
            <person name="Pierre F."/>
            <person name="Priest M."/>
            <person name="Raghuraman S."/>
            <person name="Rege F."/>
            <person name="Reyes R."/>
            <person name="Rise C."/>
            <person name="Rogov P."/>
            <person name="Ross K."/>
            <person name="Ryan E."/>
            <person name="Settipalli S."/>
            <person name="Shea T."/>
            <person name="Sherpa N."/>
            <person name="Shi L."/>
            <person name="Shih D."/>
            <person name="Sparrow T."/>
            <person name="Spaulding J."/>
            <person name="Stalker J."/>
            <person name="Stange-Thomann N."/>
            <person name="Stavropoulos S."/>
            <person name="Stone C."/>
            <person name="Strader C."/>
            <person name="Tesfaye S."/>
            <person name="Thomson T."/>
            <person name="Thoulutsang Y."/>
            <person name="Thoulutsang D."/>
            <person name="Topham K."/>
            <person name="Topping I."/>
            <person name="Tsamla T."/>
            <person name="Vassiliev H."/>
            <person name="Vo A."/>
            <person name="Wangchuk T."/>
            <person name="Wangdi T."/>
            <person name="Weiand M."/>
            <person name="Wilkinson J."/>
            <person name="Wilson A."/>
            <person name="Yadav S."/>
            <person name="Young G."/>
            <person name="Yu Q."/>
            <person name="Zembek L."/>
            <person name="Zhong D."/>
            <person name="Zimmer A."/>
            <person name="Zwirko Z."/>
            <person name="Jaffe D.B."/>
            <person name="Alvarez P."/>
            <person name="Brockman W."/>
            <person name="Butler J."/>
            <person name="Chin C."/>
            <person name="Gnerre S."/>
            <person name="Grabherr M."/>
            <person name="Kleber M."/>
            <person name="Mauceli E."/>
            <person name="MacCallum I."/>
        </authorList>
    </citation>
    <scope>NUCLEOTIDE SEQUENCE [LARGE SCALE GENOMIC DNA]</scope>
    <source>
        <strain evidence="10">Tucson 15081-1352.22</strain>
    </source>
</reference>
<feature type="domain" description="C2H2-type" evidence="8">
    <location>
        <begin position="121"/>
        <end position="149"/>
    </location>
</feature>
<protein>
    <submittedName>
        <fullName evidence="9">Uncharacterized protein, isoform B</fullName>
    </submittedName>
</protein>
<proteinExistence type="predicted"/>
<keyword evidence="10" id="KW-1185">Reference proteome</keyword>
<gene>
    <name evidence="9" type="primary">Dmoj\GI19159</name>
    <name evidence="9" type="ORF">Dmoj_GI19159</name>
</gene>
<dbReference type="PANTHER" id="PTHR24379">
    <property type="entry name" value="KRAB AND ZINC FINGER DOMAIN-CONTAINING"/>
    <property type="match status" value="1"/>
</dbReference>
<dbReference type="EMBL" id="CH933808">
    <property type="protein sequence ID" value="KRG04535.1"/>
    <property type="molecule type" value="Genomic_DNA"/>
</dbReference>
<evidence type="ECO:0000256" key="3">
    <source>
        <dbReference type="ARBA" id="ARBA00022771"/>
    </source>
</evidence>
<dbReference type="SMR" id="A0A0Q9XJQ9"/>
<organism evidence="9 10">
    <name type="scientific">Drosophila mojavensis</name>
    <name type="common">Fruit fly</name>
    <dbReference type="NCBI Taxonomy" id="7230"/>
    <lineage>
        <taxon>Eukaryota</taxon>
        <taxon>Metazoa</taxon>
        <taxon>Ecdysozoa</taxon>
        <taxon>Arthropoda</taxon>
        <taxon>Hexapoda</taxon>
        <taxon>Insecta</taxon>
        <taxon>Pterygota</taxon>
        <taxon>Neoptera</taxon>
        <taxon>Endopterygota</taxon>
        <taxon>Diptera</taxon>
        <taxon>Brachycera</taxon>
        <taxon>Muscomorpha</taxon>
        <taxon>Ephydroidea</taxon>
        <taxon>Drosophilidae</taxon>
        <taxon>Drosophila</taxon>
    </lineage>
</organism>
<dbReference type="Pfam" id="PF00096">
    <property type="entry name" value="zf-C2H2"/>
    <property type="match status" value="1"/>
</dbReference>
<dbReference type="GO" id="GO:0008270">
    <property type="term" value="F:zinc ion binding"/>
    <property type="evidence" value="ECO:0007669"/>
    <property type="project" value="UniProtKB-KW"/>
</dbReference>
<evidence type="ECO:0000256" key="2">
    <source>
        <dbReference type="ARBA" id="ARBA00022737"/>
    </source>
</evidence>
<dbReference type="InParanoid" id="A0A0Q9XJQ9"/>
<keyword evidence="5" id="KW-0805">Transcription regulation</keyword>
<dbReference type="SUPFAM" id="SSF57667">
    <property type="entry name" value="beta-beta-alpha zinc fingers"/>
    <property type="match status" value="1"/>
</dbReference>
<sequence length="190" mass="22033">MELNIHPSLTQFDGLRSKLLSNSINQIVISSGQFEMENEEIDSYKYGIKCFLCQKLYTDIDELQDHLQNHSIEITENPALKYYNCDVCGRGLRSEEELKKHIKRFHGTHLIKKEIEAGNRFKCDKCSDIYIGSDYLEKHKQMAHNVKDGTAQPPIQKELKIITRIISAKPKYAPRSPFFNPNRLSWDACL</sequence>
<keyword evidence="4" id="KW-0862">Zinc</keyword>
<evidence type="ECO:0000256" key="5">
    <source>
        <dbReference type="ARBA" id="ARBA00023015"/>
    </source>
</evidence>
<dbReference type="InterPro" id="IPR013087">
    <property type="entry name" value="Znf_C2H2_type"/>
</dbReference>
<name>A0A0Q9XJQ9_DROMO</name>
<keyword evidence="6" id="KW-0804">Transcription</keyword>
<dbReference type="Gene3D" id="3.30.160.60">
    <property type="entry name" value="Classic Zinc Finger"/>
    <property type="match status" value="1"/>
</dbReference>
<evidence type="ECO:0000313" key="9">
    <source>
        <dbReference type="EMBL" id="KRG04535.1"/>
    </source>
</evidence>
<evidence type="ECO:0000256" key="7">
    <source>
        <dbReference type="PROSITE-ProRule" id="PRU00042"/>
    </source>
</evidence>
<dbReference type="OrthoDB" id="8922241at2759"/>
<dbReference type="KEGG" id="dmo:Dmoj_GI19159"/>
<accession>A0A0Q9XJQ9</accession>
<dbReference type="SMART" id="SM00355">
    <property type="entry name" value="ZnF_C2H2"/>
    <property type="match status" value="3"/>
</dbReference>
<evidence type="ECO:0000256" key="4">
    <source>
        <dbReference type="ARBA" id="ARBA00022833"/>
    </source>
</evidence>
<evidence type="ECO:0000313" key="10">
    <source>
        <dbReference type="Proteomes" id="UP000009192"/>
    </source>
</evidence>
<evidence type="ECO:0000256" key="6">
    <source>
        <dbReference type="ARBA" id="ARBA00023163"/>
    </source>
</evidence>
<keyword evidence="1" id="KW-0479">Metal-binding</keyword>
<evidence type="ECO:0000256" key="1">
    <source>
        <dbReference type="ARBA" id="ARBA00022723"/>
    </source>
</evidence>
<dbReference type="PANTHER" id="PTHR24379:SF121">
    <property type="entry name" value="C2H2-TYPE DOMAIN-CONTAINING PROTEIN"/>
    <property type="match status" value="1"/>
</dbReference>
<dbReference type="InterPro" id="IPR036236">
    <property type="entry name" value="Znf_C2H2_sf"/>
</dbReference>
<feature type="domain" description="C2H2-type" evidence="8">
    <location>
        <begin position="83"/>
        <end position="114"/>
    </location>
</feature>
<dbReference type="PROSITE" id="PS50157">
    <property type="entry name" value="ZINC_FINGER_C2H2_2"/>
    <property type="match status" value="2"/>
</dbReference>
<keyword evidence="3 7" id="KW-0863">Zinc-finger</keyword>
<evidence type="ECO:0000259" key="8">
    <source>
        <dbReference type="PROSITE" id="PS50157"/>
    </source>
</evidence>
<dbReference type="Proteomes" id="UP000009192">
    <property type="component" value="Unassembled WGS sequence"/>
</dbReference>
<keyword evidence="2" id="KW-0677">Repeat</keyword>
<dbReference type="PROSITE" id="PS00028">
    <property type="entry name" value="ZINC_FINGER_C2H2_1"/>
    <property type="match status" value="3"/>
</dbReference>
<dbReference type="AlphaFoldDB" id="A0A0Q9XJQ9"/>